<dbReference type="Pfam" id="PF12796">
    <property type="entry name" value="Ank_2"/>
    <property type="match status" value="1"/>
</dbReference>
<dbReference type="InterPro" id="IPR036770">
    <property type="entry name" value="Ankyrin_rpt-contain_sf"/>
</dbReference>
<name>A0A669C0I6_ORENI</name>
<protein>
    <recommendedName>
        <fullName evidence="2">Protein kinase domain-containing protein</fullName>
    </recommendedName>
</protein>
<dbReference type="InterPro" id="IPR011009">
    <property type="entry name" value="Kinase-like_dom_sf"/>
</dbReference>
<feature type="region of interest" description="Disordered" evidence="1">
    <location>
        <begin position="108"/>
        <end position="128"/>
    </location>
</feature>
<evidence type="ECO:0000313" key="4">
    <source>
        <dbReference type="Proteomes" id="UP000005207"/>
    </source>
</evidence>
<dbReference type="PANTHER" id="PTHR13954:SF28">
    <property type="match status" value="1"/>
</dbReference>
<dbReference type="GO" id="GO:1990604">
    <property type="term" value="C:IRE1-TRAF2-ASK1 complex"/>
    <property type="evidence" value="ECO:0007669"/>
    <property type="project" value="TreeGrafter"/>
</dbReference>
<dbReference type="SUPFAM" id="SSF48371">
    <property type="entry name" value="ARM repeat"/>
    <property type="match status" value="1"/>
</dbReference>
<dbReference type="SUPFAM" id="SSF48403">
    <property type="entry name" value="Ankyrin repeat"/>
    <property type="match status" value="1"/>
</dbReference>
<dbReference type="GO" id="GO:0004521">
    <property type="term" value="F:RNA endonuclease activity"/>
    <property type="evidence" value="ECO:0007669"/>
    <property type="project" value="InterPro"/>
</dbReference>
<proteinExistence type="predicted"/>
<dbReference type="InParanoid" id="A0A669C0I6"/>
<dbReference type="Gene3D" id="1.25.10.10">
    <property type="entry name" value="Leucine-rich Repeat Variant"/>
    <property type="match status" value="1"/>
</dbReference>
<dbReference type="InterPro" id="IPR000719">
    <property type="entry name" value="Prot_kinase_dom"/>
</dbReference>
<dbReference type="GO" id="GO:0070059">
    <property type="term" value="P:intrinsic apoptotic signaling pathway in response to endoplasmic reticulum stress"/>
    <property type="evidence" value="ECO:0007669"/>
    <property type="project" value="TreeGrafter"/>
</dbReference>
<evidence type="ECO:0000313" key="3">
    <source>
        <dbReference type="Ensembl" id="ENSONIP00000041103.1"/>
    </source>
</evidence>
<dbReference type="GO" id="GO:0005524">
    <property type="term" value="F:ATP binding"/>
    <property type="evidence" value="ECO:0007669"/>
    <property type="project" value="InterPro"/>
</dbReference>
<dbReference type="Gene3D" id="1.20.1440.180">
    <property type="entry name" value="KEN domain"/>
    <property type="match status" value="1"/>
</dbReference>
<organism evidence="3 4">
    <name type="scientific">Oreochromis niloticus</name>
    <name type="common">Nile tilapia</name>
    <name type="synonym">Tilapia nilotica</name>
    <dbReference type="NCBI Taxonomy" id="8128"/>
    <lineage>
        <taxon>Eukaryota</taxon>
        <taxon>Metazoa</taxon>
        <taxon>Chordata</taxon>
        <taxon>Craniata</taxon>
        <taxon>Vertebrata</taxon>
        <taxon>Euteleostomi</taxon>
        <taxon>Actinopterygii</taxon>
        <taxon>Neopterygii</taxon>
        <taxon>Teleostei</taxon>
        <taxon>Neoteleostei</taxon>
        <taxon>Acanthomorphata</taxon>
        <taxon>Ovalentaria</taxon>
        <taxon>Cichlomorphae</taxon>
        <taxon>Cichliformes</taxon>
        <taxon>Cichlidae</taxon>
        <taxon>African cichlids</taxon>
        <taxon>Pseudocrenilabrinae</taxon>
        <taxon>Oreochromini</taxon>
        <taxon>Oreochromis</taxon>
    </lineage>
</organism>
<reference evidence="3" key="1">
    <citation type="submission" date="2025-08" db="UniProtKB">
        <authorList>
            <consortium name="Ensembl"/>
        </authorList>
    </citation>
    <scope>IDENTIFICATION</scope>
</reference>
<dbReference type="InterPro" id="IPR016024">
    <property type="entry name" value="ARM-type_fold"/>
</dbReference>
<dbReference type="Pfam" id="PF00069">
    <property type="entry name" value="Pkinase"/>
    <property type="match status" value="1"/>
</dbReference>
<dbReference type="Ensembl" id="ENSONIT00000057306.1">
    <property type="protein sequence ID" value="ENSONIP00000041103.1"/>
    <property type="gene ID" value="ENSONIG00000027123.1"/>
</dbReference>
<accession>A0A669C0I6</accession>
<dbReference type="AlphaFoldDB" id="A0A669C0I6"/>
<feature type="domain" description="Protein kinase" evidence="2">
    <location>
        <begin position="474"/>
        <end position="694"/>
    </location>
</feature>
<sequence length="834" mass="95730">MNSVTPGIEHPPVRETHPVIECIFNDDLEKLKTLLKNSDVNELYHCKDWDDDITPLIAAVAKHNKPISFDLLINGADSNITSKHHFTPLHYFSLTNTLDFVEKLLEANSHPDGSTPMQPHKHTSVQTADIRDKEDVMQRLISAGARVTLLPKNDAECVSNNNKKSQMIASNEDEAFSKIRDFIDVETAAFKTPEEVFTTDNNKMLLENPESHLTIYEILFTGRGKEKHGQRCITWLKETGNVNTYIAGAATRFPNIPKTHVKLAVEGLNAVFCTMDDITNEHAVAIVPQLLNLLDSQDSGVCEAVLQTLYVITQKTKGTKSWDFLENLCRTVAPFVNEKHPTNIRVYTYSIVANLMSVEQAAKIFTSEVVTSVPKDILTSGDMKMNQKLKEVLRSLKNYLSKPNSECEGNAASSVARNTKEMPESASDETPFNQQEFRRTPVSKRWKKLLDKLERDVRNGKKTVIRIGKCFYVNDTEFRITKSDGTEVFLGLREDGTEVAIKKMSKSNSGNLKNEKEILQLPELDHPYIIRYVDVEEDKKFEYLCLQLCEYTLDSYIKRINKDTGKDFLLQRLVKQLLESLKVLHSHDPPILHKNLIPENIFIDVIGRVRIAGFGMSSQKQDSYTSSSEIKVAGFLISHILSGARRKFKTEIKKCKDNLKHINDVVAKNLIKWMIRGEPEGRPKAEECLDHPFFWTKNEKFEYLRWTANREEVKNCRRADQNLEPFKDWKNKFSSTIVTEMDNYSRETPPKPKPYPENVFGLLLFIRNLHEHYPHYAKECDAVNKFPDLFGWVYKYAEDKRWNSESPLKEMFQRKKDKVDFSTSVVMPSMSTEE</sequence>
<dbReference type="Proteomes" id="UP000005207">
    <property type="component" value="Unplaced"/>
</dbReference>
<dbReference type="PANTHER" id="PTHR13954">
    <property type="entry name" value="IRE1-RELATED"/>
    <property type="match status" value="1"/>
</dbReference>
<dbReference type="GeneTree" id="ENSGT00940000165054"/>
<dbReference type="SMART" id="SM00248">
    <property type="entry name" value="ANK"/>
    <property type="match status" value="4"/>
</dbReference>
<feature type="region of interest" description="Disordered" evidence="1">
    <location>
        <begin position="404"/>
        <end position="437"/>
    </location>
</feature>
<evidence type="ECO:0000259" key="2">
    <source>
        <dbReference type="PROSITE" id="PS50011"/>
    </source>
</evidence>
<dbReference type="SUPFAM" id="SSF56112">
    <property type="entry name" value="Protein kinase-like (PK-like)"/>
    <property type="match status" value="1"/>
</dbReference>
<dbReference type="InterPro" id="IPR011989">
    <property type="entry name" value="ARM-like"/>
</dbReference>
<dbReference type="GO" id="GO:0051082">
    <property type="term" value="F:unfolded protein binding"/>
    <property type="evidence" value="ECO:0007669"/>
    <property type="project" value="TreeGrafter"/>
</dbReference>
<dbReference type="Gene3D" id="1.25.40.20">
    <property type="entry name" value="Ankyrin repeat-containing domain"/>
    <property type="match status" value="1"/>
</dbReference>
<dbReference type="GO" id="GO:0004674">
    <property type="term" value="F:protein serine/threonine kinase activity"/>
    <property type="evidence" value="ECO:0007669"/>
    <property type="project" value="InterPro"/>
</dbReference>
<dbReference type="InterPro" id="IPR002110">
    <property type="entry name" value="Ankyrin_rpt"/>
</dbReference>
<dbReference type="Gene3D" id="1.10.510.10">
    <property type="entry name" value="Transferase(Phosphotransferase) domain 1"/>
    <property type="match status" value="1"/>
</dbReference>
<dbReference type="PROSITE" id="PS50011">
    <property type="entry name" value="PROTEIN_KINASE_DOM"/>
    <property type="match status" value="1"/>
</dbReference>
<dbReference type="GO" id="GO:0036498">
    <property type="term" value="P:IRE1-mediated unfolded protein response"/>
    <property type="evidence" value="ECO:0007669"/>
    <property type="project" value="TreeGrafter"/>
</dbReference>
<reference evidence="3" key="2">
    <citation type="submission" date="2025-09" db="UniProtKB">
        <authorList>
            <consortium name="Ensembl"/>
        </authorList>
    </citation>
    <scope>IDENTIFICATION</scope>
</reference>
<dbReference type="InterPro" id="IPR045133">
    <property type="entry name" value="IRE1/2-like"/>
</dbReference>
<dbReference type="InterPro" id="IPR038357">
    <property type="entry name" value="KEN_sf"/>
</dbReference>
<keyword evidence="4" id="KW-1185">Reference proteome</keyword>
<evidence type="ECO:0000256" key="1">
    <source>
        <dbReference type="SAM" id="MobiDB-lite"/>
    </source>
</evidence>